<dbReference type="EMBL" id="WTUZ01000039">
    <property type="protein sequence ID" value="MZQ86294.1"/>
    <property type="molecule type" value="Genomic_DNA"/>
</dbReference>
<dbReference type="Proteomes" id="UP000481087">
    <property type="component" value="Unassembled WGS sequence"/>
</dbReference>
<dbReference type="Gene3D" id="3.20.20.150">
    <property type="entry name" value="Divalent-metal-dependent TIM barrel enzymes"/>
    <property type="match status" value="1"/>
</dbReference>
<keyword evidence="3" id="KW-1185">Reference proteome</keyword>
<dbReference type="SUPFAM" id="SSF51658">
    <property type="entry name" value="Xylose isomerase-like"/>
    <property type="match status" value="1"/>
</dbReference>
<evidence type="ECO:0000259" key="1">
    <source>
        <dbReference type="Pfam" id="PF01261"/>
    </source>
</evidence>
<dbReference type="PANTHER" id="PTHR12110:SF41">
    <property type="entry name" value="INOSOSE DEHYDRATASE"/>
    <property type="match status" value="1"/>
</dbReference>
<accession>A0A6L8V7W0</accession>
<dbReference type="Pfam" id="PF01261">
    <property type="entry name" value="AP_endonuc_2"/>
    <property type="match status" value="1"/>
</dbReference>
<evidence type="ECO:0000313" key="3">
    <source>
        <dbReference type="Proteomes" id="UP000481087"/>
    </source>
</evidence>
<proteinExistence type="predicted"/>
<dbReference type="InterPro" id="IPR013022">
    <property type="entry name" value="Xyl_isomerase-like_TIM-brl"/>
</dbReference>
<feature type="domain" description="Xylose isomerase-like TIM barrel" evidence="1">
    <location>
        <begin position="70"/>
        <end position="230"/>
    </location>
</feature>
<dbReference type="AlphaFoldDB" id="A0A6L8V7W0"/>
<name>A0A6L8V7W0_9BACL</name>
<reference evidence="2 3" key="1">
    <citation type="submission" date="2019-12" db="EMBL/GenBank/DDBJ databases">
        <title>Paenibacillus sp. nov. sp. isolated from soil.</title>
        <authorList>
            <person name="Kim J."/>
            <person name="Jeong S.E."/>
            <person name="Jung H.S."/>
            <person name="Jeon C.O."/>
        </authorList>
    </citation>
    <scope>NUCLEOTIDE SEQUENCE [LARGE SCALE GENOMIC DNA]</scope>
    <source>
        <strain evidence="2 3">5J-6</strain>
    </source>
</reference>
<dbReference type="RefSeq" id="WP_161410721.1">
    <property type="nucleotide sequence ID" value="NZ_WTUZ01000039.1"/>
</dbReference>
<comment type="caution">
    <text evidence="2">The sequence shown here is derived from an EMBL/GenBank/DDBJ whole genome shotgun (WGS) entry which is preliminary data.</text>
</comment>
<dbReference type="PANTHER" id="PTHR12110">
    <property type="entry name" value="HYDROXYPYRUVATE ISOMERASE"/>
    <property type="match status" value="1"/>
</dbReference>
<gene>
    <name evidence="2" type="ORF">GQF01_29750</name>
</gene>
<protein>
    <submittedName>
        <fullName evidence="2">TIM barrel protein</fullName>
    </submittedName>
</protein>
<evidence type="ECO:0000313" key="2">
    <source>
        <dbReference type="EMBL" id="MZQ86294.1"/>
    </source>
</evidence>
<dbReference type="InterPro" id="IPR050312">
    <property type="entry name" value="IolE/XylAMocC-like"/>
</dbReference>
<organism evidence="2 3">
    <name type="scientific">Paenibacillus silvestris</name>
    <dbReference type="NCBI Taxonomy" id="2606219"/>
    <lineage>
        <taxon>Bacteria</taxon>
        <taxon>Bacillati</taxon>
        <taxon>Bacillota</taxon>
        <taxon>Bacilli</taxon>
        <taxon>Bacillales</taxon>
        <taxon>Paenibacillaceae</taxon>
        <taxon>Paenibacillus</taxon>
    </lineage>
</organism>
<sequence>MTIKLAFSRPTSTTEEQTLLFEQYRTVGYDGLQLKESQYAPFLTNPERFIETWGHLPGIGSALITGGNLSDASTEKLRHVFRFASAIGTERIVYCHGIPRADVTPADIRRYADVLSELGLEAQQEGLKLSLHHHFNNPVMHRDDFDIFFNQIKEHSVGLTVDTAHLVKSGIMDVSEIIRSFGHVIDNFHLKDFDQGEWRVLGQGSIDFGDIFEAIREIGYTGWISADEESGGSVMEGMKDCYAFMKDGLK</sequence>
<dbReference type="InterPro" id="IPR036237">
    <property type="entry name" value="Xyl_isomerase-like_sf"/>
</dbReference>